<comment type="caution">
    <text evidence="1">The sequence shown here is derived from an EMBL/GenBank/DDBJ whole genome shotgun (WGS) entry which is preliminary data.</text>
</comment>
<name>A0ABR4FC70_9PEZI</name>
<gene>
    <name evidence="1" type="ORF">FJTKL_10889</name>
</gene>
<keyword evidence="2" id="KW-1185">Reference proteome</keyword>
<evidence type="ECO:0000313" key="2">
    <source>
        <dbReference type="Proteomes" id="UP001600888"/>
    </source>
</evidence>
<protein>
    <submittedName>
        <fullName evidence="1">Uncharacterized protein</fullName>
    </submittedName>
</protein>
<dbReference type="EMBL" id="JBAWTH010000004">
    <property type="protein sequence ID" value="KAL2292294.1"/>
    <property type="molecule type" value="Genomic_DNA"/>
</dbReference>
<sequence>MFSRSSTFVARDMPPCESPGPGRWLAYPIQRNGLLPISWTTQKLIILFFPVGPGNDPRYPLLVVDLTALGVSRHISTNDVAEEEGQGGEQLNNYDDMTTIWLMAVAG</sequence>
<reference evidence="1 2" key="1">
    <citation type="submission" date="2024-03" db="EMBL/GenBank/DDBJ databases">
        <title>A high-quality draft genome sequence of Diaporthe vaccinii, a causative agent of upright dieback and viscid rot disease in cranberry plants.</title>
        <authorList>
            <person name="Sarrasin M."/>
            <person name="Lang B.F."/>
            <person name="Burger G."/>
        </authorList>
    </citation>
    <scope>NUCLEOTIDE SEQUENCE [LARGE SCALE GENOMIC DNA]</scope>
    <source>
        <strain evidence="1 2">IS7</strain>
    </source>
</reference>
<dbReference type="Proteomes" id="UP001600888">
    <property type="component" value="Unassembled WGS sequence"/>
</dbReference>
<accession>A0ABR4FC70</accession>
<proteinExistence type="predicted"/>
<evidence type="ECO:0000313" key="1">
    <source>
        <dbReference type="EMBL" id="KAL2292294.1"/>
    </source>
</evidence>
<organism evidence="1 2">
    <name type="scientific">Diaporthe vaccinii</name>
    <dbReference type="NCBI Taxonomy" id="105482"/>
    <lineage>
        <taxon>Eukaryota</taxon>
        <taxon>Fungi</taxon>
        <taxon>Dikarya</taxon>
        <taxon>Ascomycota</taxon>
        <taxon>Pezizomycotina</taxon>
        <taxon>Sordariomycetes</taxon>
        <taxon>Sordariomycetidae</taxon>
        <taxon>Diaporthales</taxon>
        <taxon>Diaporthaceae</taxon>
        <taxon>Diaporthe</taxon>
        <taxon>Diaporthe eres species complex</taxon>
    </lineage>
</organism>